<organism evidence="1">
    <name type="scientific">Arundo donax</name>
    <name type="common">Giant reed</name>
    <name type="synonym">Donax arundinaceus</name>
    <dbReference type="NCBI Taxonomy" id="35708"/>
    <lineage>
        <taxon>Eukaryota</taxon>
        <taxon>Viridiplantae</taxon>
        <taxon>Streptophyta</taxon>
        <taxon>Embryophyta</taxon>
        <taxon>Tracheophyta</taxon>
        <taxon>Spermatophyta</taxon>
        <taxon>Magnoliopsida</taxon>
        <taxon>Liliopsida</taxon>
        <taxon>Poales</taxon>
        <taxon>Poaceae</taxon>
        <taxon>PACMAD clade</taxon>
        <taxon>Arundinoideae</taxon>
        <taxon>Arundineae</taxon>
        <taxon>Arundo</taxon>
    </lineage>
</organism>
<evidence type="ECO:0000313" key="1">
    <source>
        <dbReference type="EMBL" id="JAD73591.1"/>
    </source>
</evidence>
<reference evidence="1" key="2">
    <citation type="journal article" date="2015" name="Data Brief">
        <title>Shoot transcriptome of the giant reed, Arundo donax.</title>
        <authorList>
            <person name="Barrero R.A."/>
            <person name="Guerrero F.D."/>
            <person name="Moolhuijzen P."/>
            <person name="Goolsby J.A."/>
            <person name="Tidwell J."/>
            <person name="Bellgard S.E."/>
            <person name="Bellgard M.I."/>
        </authorList>
    </citation>
    <scope>NUCLEOTIDE SEQUENCE</scope>
    <source>
        <tissue evidence="1">Shoot tissue taken approximately 20 cm above the soil surface</tissue>
    </source>
</reference>
<sequence length="40" mass="4527">MISHSPICILHTYTTEASTRHIYSEVSFMNLTSPECKANL</sequence>
<name>A0A0A9CDH4_ARUDO</name>
<proteinExistence type="predicted"/>
<dbReference type="EMBL" id="GBRH01224304">
    <property type="protein sequence ID" value="JAD73591.1"/>
    <property type="molecule type" value="Transcribed_RNA"/>
</dbReference>
<accession>A0A0A9CDH4</accession>
<protein>
    <submittedName>
        <fullName evidence="1">Uncharacterized protein</fullName>
    </submittedName>
</protein>
<reference evidence="1" key="1">
    <citation type="submission" date="2014-09" db="EMBL/GenBank/DDBJ databases">
        <authorList>
            <person name="Magalhaes I.L.F."/>
            <person name="Oliveira U."/>
            <person name="Santos F.R."/>
            <person name="Vidigal T.H.D.A."/>
            <person name="Brescovit A.D."/>
            <person name="Santos A.J."/>
        </authorList>
    </citation>
    <scope>NUCLEOTIDE SEQUENCE</scope>
    <source>
        <tissue evidence="1">Shoot tissue taken approximately 20 cm above the soil surface</tissue>
    </source>
</reference>
<dbReference type="AlphaFoldDB" id="A0A0A9CDH4"/>